<dbReference type="EMBL" id="CALTRL010002262">
    <property type="protein sequence ID" value="CAH7675166.1"/>
    <property type="molecule type" value="Genomic_DNA"/>
</dbReference>
<dbReference type="Proteomes" id="UP001153365">
    <property type="component" value="Unassembled WGS sequence"/>
</dbReference>
<comment type="caution">
    <text evidence="2">The sequence shown here is derived from an EMBL/GenBank/DDBJ whole genome shotgun (WGS) entry which is preliminary data.</text>
</comment>
<keyword evidence="1" id="KW-0732">Signal</keyword>
<accession>A0AAV0AZQ0</accession>
<feature type="signal peptide" evidence="1">
    <location>
        <begin position="1"/>
        <end position="26"/>
    </location>
</feature>
<feature type="chain" id="PRO_5043930989" evidence="1">
    <location>
        <begin position="27"/>
        <end position="133"/>
    </location>
</feature>
<keyword evidence="3" id="KW-1185">Reference proteome</keyword>
<reference evidence="2" key="1">
    <citation type="submission" date="2022-06" db="EMBL/GenBank/DDBJ databases">
        <authorList>
            <consortium name="SYNGENTA / RWTH Aachen University"/>
        </authorList>
    </citation>
    <scope>NUCLEOTIDE SEQUENCE</scope>
</reference>
<feature type="non-terminal residue" evidence="2">
    <location>
        <position position="133"/>
    </location>
</feature>
<sequence>MRGRQIDTGFLVFWVKLYFLLKTVTGGLVTKPDSIEKLSGSGVKIEDYTSKESTSDQLRHTWEIYPASDSSRVEVSYVRKLKTDTPVTGDLVAKPESIKKRGGVKIKDFISKGYFAVFLSFYLPLKEIIKHFI</sequence>
<evidence type="ECO:0000313" key="3">
    <source>
        <dbReference type="Proteomes" id="UP001153365"/>
    </source>
</evidence>
<proteinExistence type="predicted"/>
<feature type="non-terminal residue" evidence="2">
    <location>
        <position position="1"/>
    </location>
</feature>
<gene>
    <name evidence="2" type="ORF">PPACK8108_LOCUS10135</name>
</gene>
<evidence type="ECO:0000313" key="2">
    <source>
        <dbReference type="EMBL" id="CAH7675166.1"/>
    </source>
</evidence>
<organism evidence="2 3">
    <name type="scientific">Phakopsora pachyrhizi</name>
    <name type="common">Asian soybean rust disease fungus</name>
    <dbReference type="NCBI Taxonomy" id="170000"/>
    <lineage>
        <taxon>Eukaryota</taxon>
        <taxon>Fungi</taxon>
        <taxon>Dikarya</taxon>
        <taxon>Basidiomycota</taxon>
        <taxon>Pucciniomycotina</taxon>
        <taxon>Pucciniomycetes</taxon>
        <taxon>Pucciniales</taxon>
        <taxon>Phakopsoraceae</taxon>
        <taxon>Phakopsora</taxon>
    </lineage>
</organism>
<evidence type="ECO:0000256" key="1">
    <source>
        <dbReference type="SAM" id="SignalP"/>
    </source>
</evidence>
<protein>
    <submittedName>
        <fullName evidence="2">Uncharacterized protein</fullName>
    </submittedName>
</protein>
<name>A0AAV0AZQ0_PHAPC</name>
<dbReference type="AlphaFoldDB" id="A0AAV0AZQ0"/>